<sequence length="77" mass="8095">MPLLIIGAVCGNAAGIRQQFSAFVGIQMSLLSARQNRRAREMTVNYFGTLSGSRAFTPIIAMHCGGAPVNVLSVAIA</sequence>
<evidence type="ECO:0000313" key="1">
    <source>
        <dbReference type="EMBL" id="MFK4449025.1"/>
    </source>
</evidence>
<keyword evidence="2" id="KW-1185">Reference proteome</keyword>
<gene>
    <name evidence="1" type="ORF">ABH943_009070</name>
</gene>
<proteinExistence type="predicted"/>
<organism evidence="1 2">
    <name type="scientific">Caballeronia udeis</name>
    <dbReference type="NCBI Taxonomy" id="1232866"/>
    <lineage>
        <taxon>Bacteria</taxon>
        <taxon>Pseudomonadati</taxon>
        <taxon>Pseudomonadota</taxon>
        <taxon>Betaproteobacteria</taxon>
        <taxon>Burkholderiales</taxon>
        <taxon>Burkholderiaceae</taxon>
        <taxon>Caballeronia</taxon>
    </lineage>
</organism>
<dbReference type="Proteomes" id="UP001620514">
    <property type="component" value="Unassembled WGS sequence"/>
</dbReference>
<dbReference type="RefSeq" id="WP_404615752.1">
    <property type="nucleotide sequence ID" value="NZ_JBIYDN010000076.1"/>
</dbReference>
<accession>A0ABW8MZ47</accession>
<reference evidence="1 2" key="1">
    <citation type="submission" date="2024-11" db="EMBL/GenBank/DDBJ databases">
        <title>Using genomics to understand microbial adaptation to soil warming.</title>
        <authorList>
            <person name="Deangelis K.M. PhD."/>
        </authorList>
    </citation>
    <scope>NUCLEOTIDE SEQUENCE [LARGE SCALE GENOMIC DNA]</scope>
    <source>
        <strain evidence="1 2">GAS97</strain>
    </source>
</reference>
<protein>
    <submittedName>
        <fullName evidence="1">Uncharacterized protein</fullName>
    </submittedName>
</protein>
<evidence type="ECO:0000313" key="2">
    <source>
        <dbReference type="Proteomes" id="UP001620514"/>
    </source>
</evidence>
<comment type="caution">
    <text evidence="1">The sequence shown here is derived from an EMBL/GenBank/DDBJ whole genome shotgun (WGS) entry which is preliminary data.</text>
</comment>
<dbReference type="EMBL" id="JBIYDN010000076">
    <property type="protein sequence ID" value="MFK4449025.1"/>
    <property type="molecule type" value="Genomic_DNA"/>
</dbReference>
<name>A0ABW8MZ47_9BURK</name>